<organism evidence="4">
    <name type="scientific">candidate division WOR-3 bacterium</name>
    <dbReference type="NCBI Taxonomy" id="2052148"/>
    <lineage>
        <taxon>Bacteria</taxon>
        <taxon>Bacteria division WOR-3</taxon>
    </lineage>
</organism>
<gene>
    <name evidence="4" type="ORF">ENS41_02915</name>
</gene>
<protein>
    <recommendedName>
        <fullName evidence="3">SLBB domain-containing protein</fullName>
    </recommendedName>
</protein>
<dbReference type="AlphaFoldDB" id="A0A7C4CBS5"/>
<evidence type="ECO:0000256" key="1">
    <source>
        <dbReference type="SAM" id="Phobius"/>
    </source>
</evidence>
<feature type="signal peptide" evidence="2">
    <location>
        <begin position="1"/>
        <end position="27"/>
    </location>
</feature>
<evidence type="ECO:0000259" key="3">
    <source>
        <dbReference type="Pfam" id="PF22461"/>
    </source>
</evidence>
<keyword evidence="1" id="KW-0812">Transmembrane</keyword>
<keyword evidence="1" id="KW-1133">Transmembrane helix</keyword>
<dbReference type="PANTHER" id="PTHR33619:SF3">
    <property type="entry name" value="POLYSACCHARIDE EXPORT PROTEIN GFCE-RELATED"/>
    <property type="match status" value="1"/>
</dbReference>
<keyword evidence="2" id="KW-0732">Signal</keyword>
<comment type="caution">
    <text evidence="4">The sequence shown here is derived from an EMBL/GenBank/DDBJ whole genome shotgun (WGS) entry which is preliminary data.</text>
</comment>
<dbReference type="GO" id="GO:0015159">
    <property type="term" value="F:polysaccharide transmembrane transporter activity"/>
    <property type="evidence" value="ECO:0007669"/>
    <property type="project" value="InterPro"/>
</dbReference>
<accession>A0A7C4CBS5</accession>
<name>A0A7C4CBS5_UNCW3</name>
<dbReference type="InterPro" id="IPR054765">
    <property type="entry name" value="SLBB_dom"/>
</dbReference>
<dbReference type="InterPro" id="IPR049712">
    <property type="entry name" value="Poly_export"/>
</dbReference>
<dbReference type="Pfam" id="PF22461">
    <property type="entry name" value="SLBB_2"/>
    <property type="match status" value="1"/>
</dbReference>
<dbReference type="EMBL" id="DSUT01000053">
    <property type="protein sequence ID" value="HGK27887.1"/>
    <property type="molecule type" value="Genomic_DNA"/>
</dbReference>
<feature type="chain" id="PRO_5028196931" description="SLBB domain-containing protein" evidence="2">
    <location>
        <begin position="28"/>
        <end position="149"/>
    </location>
</feature>
<dbReference type="PANTHER" id="PTHR33619">
    <property type="entry name" value="POLYSACCHARIDE EXPORT PROTEIN GFCE-RELATED"/>
    <property type="match status" value="1"/>
</dbReference>
<dbReference type="Gene3D" id="3.10.560.10">
    <property type="entry name" value="Outer membrane lipoprotein wza domain like"/>
    <property type="match status" value="1"/>
</dbReference>
<evidence type="ECO:0000313" key="4">
    <source>
        <dbReference type="EMBL" id="HGK27887.1"/>
    </source>
</evidence>
<keyword evidence="1" id="KW-0472">Membrane</keyword>
<reference evidence="4" key="1">
    <citation type="journal article" date="2020" name="mSystems">
        <title>Genome- and Community-Level Interaction Insights into Carbon Utilization and Element Cycling Functions of Hydrothermarchaeota in Hydrothermal Sediment.</title>
        <authorList>
            <person name="Zhou Z."/>
            <person name="Liu Y."/>
            <person name="Xu W."/>
            <person name="Pan J."/>
            <person name="Luo Z.H."/>
            <person name="Li M."/>
        </authorList>
    </citation>
    <scope>NUCLEOTIDE SEQUENCE [LARGE SCALE GENOMIC DNA]</scope>
    <source>
        <strain evidence="4">SpSt-488</strain>
    </source>
</reference>
<feature type="domain" description="SLBB" evidence="3">
    <location>
        <begin position="40"/>
        <end position="115"/>
    </location>
</feature>
<evidence type="ECO:0000256" key="2">
    <source>
        <dbReference type="SAM" id="SignalP"/>
    </source>
</evidence>
<feature type="transmembrane region" description="Helical" evidence="1">
    <location>
        <begin position="126"/>
        <end position="147"/>
    </location>
</feature>
<proteinExistence type="predicted"/>
<sequence length="149" mass="15905">MVFNKEERMKSALAIALVLLSVSLLPAQTSNQDVAGLPVKVAVWGQVNNPGRYFLTGTPDLLELISAAGGPTAAADLGRVLLIREQDGTRRRLDVTRIAATGRPFLLTANDVVIVPTSFWNRFREGLPAVTAAAAVANVAITLMLLARQ</sequence>